<evidence type="ECO:0000256" key="4">
    <source>
        <dbReference type="ARBA" id="ARBA00022670"/>
    </source>
</evidence>
<dbReference type="NCBIfam" id="NF009920">
    <property type="entry name" value="PRK13381.1"/>
    <property type="match status" value="1"/>
</dbReference>
<dbReference type="RefSeq" id="WP_061917000.1">
    <property type="nucleotide sequence ID" value="NZ_DF967971.1"/>
</dbReference>
<dbReference type="GO" id="GO:0005829">
    <property type="term" value="C:cytosol"/>
    <property type="evidence" value="ECO:0007669"/>
    <property type="project" value="TreeGrafter"/>
</dbReference>
<dbReference type="PANTHER" id="PTHR42994">
    <property type="entry name" value="PEPTIDASE T"/>
    <property type="match status" value="1"/>
</dbReference>
<evidence type="ECO:0000256" key="5">
    <source>
        <dbReference type="ARBA" id="ARBA00022723"/>
    </source>
</evidence>
<sequence length="407" mass="45687">MKTSVVDRFIRYAKIHTESDPASESFPSTSRQLNLAKLLVEELKQVGLVDISLDENGYVMATLPANVENAPTIGFIAHMDTNPDMTGENVNPQIVHYQGGDIILNPEKNIVLSPQDFPVLNNYIGQTLITTDGNTLLGADDKAGIAEIMAAVEYLVQHPEIPHAAIRVGFTPDEEIGRGADRFDVQKFNADFAYTMDGGEIGELQYENFNAANAKIFIQGRNVHPGTAKNQMINALQIAINLHQMLPPHLRPEHTDHYEGFFHLTHIQGSVDSAEMRYIIREHDRQRFEEMKALLLRAIQFQNELYGSERIKIDLRDSYYNMKEKILPVMHIIELAKQAMLDVGVTPIIRPVRGGTDGARLSYMGLPCPNIFNGGHNYHGRYEFIPVESMEKAVQVIVRIAELAIQD</sequence>
<feature type="binding site" evidence="9 11">
    <location>
        <position position="140"/>
    </location>
    <ligand>
        <name>Zn(2+)</name>
        <dbReference type="ChEBI" id="CHEBI:29105"/>
        <label>2</label>
    </ligand>
</feature>
<dbReference type="SUPFAM" id="SSF53187">
    <property type="entry name" value="Zn-dependent exopeptidases"/>
    <property type="match status" value="1"/>
</dbReference>
<comment type="catalytic activity">
    <reaction evidence="1 9">
        <text>Release of the N-terminal residue from a tripeptide.</text>
        <dbReference type="EC" id="3.4.11.4"/>
    </reaction>
</comment>
<dbReference type="HAMAP" id="MF_00550">
    <property type="entry name" value="Aminopeptidase_M20"/>
    <property type="match status" value="1"/>
</dbReference>
<evidence type="ECO:0000256" key="3">
    <source>
        <dbReference type="ARBA" id="ARBA00022438"/>
    </source>
</evidence>
<comment type="similarity">
    <text evidence="2 9">Belongs to the peptidase M20B family.</text>
</comment>
<dbReference type="EC" id="3.4.11.4" evidence="9"/>
<dbReference type="InterPro" id="IPR001261">
    <property type="entry name" value="ArgE/DapE_CS"/>
</dbReference>
<dbReference type="EMBL" id="LGHJ01000029">
    <property type="protein sequence ID" value="KPL70829.1"/>
    <property type="molecule type" value="Genomic_DNA"/>
</dbReference>
<dbReference type="NCBIfam" id="NF003976">
    <property type="entry name" value="PRK05469.1"/>
    <property type="match status" value="1"/>
</dbReference>
<keyword evidence="8 9" id="KW-0482">Metalloprotease</keyword>
<dbReference type="InterPro" id="IPR011650">
    <property type="entry name" value="Peptidase_M20_dimer"/>
</dbReference>
<gene>
    <name evidence="9" type="primary">pepT</name>
    <name evidence="13" type="ORF">AC812_16965</name>
</gene>
<dbReference type="PATRIC" id="fig|360411.5.peg.1187"/>
<dbReference type="NCBIfam" id="TIGR01882">
    <property type="entry name" value="peptidase-T"/>
    <property type="match status" value="1"/>
</dbReference>
<comment type="caution">
    <text evidence="13">The sequence shown here is derived from an EMBL/GenBank/DDBJ whole genome shotgun (WGS) entry which is preliminary data.</text>
</comment>
<evidence type="ECO:0000259" key="12">
    <source>
        <dbReference type="Pfam" id="PF07687"/>
    </source>
</evidence>
<feature type="binding site" evidence="9 11">
    <location>
        <position position="197"/>
    </location>
    <ligand>
        <name>Zn(2+)</name>
        <dbReference type="ChEBI" id="CHEBI:29105"/>
        <label>1</label>
    </ligand>
</feature>
<dbReference type="GO" id="GO:0043171">
    <property type="term" value="P:peptide catabolic process"/>
    <property type="evidence" value="ECO:0007669"/>
    <property type="project" value="UniProtKB-UniRule"/>
</dbReference>
<evidence type="ECO:0000256" key="11">
    <source>
        <dbReference type="PIRSR" id="PIRSR037215-2"/>
    </source>
</evidence>
<dbReference type="CDD" id="cd03892">
    <property type="entry name" value="M20_peptT"/>
    <property type="match status" value="1"/>
</dbReference>
<dbReference type="Proteomes" id="UP000050514">
    <property type="component" value="Unassembled WGS sequence"/>
</dbReference>
<comment type="cofactor">
    <cofactor evidence="9 11">
        <name>Zn(2+)</name>
        <dbReference type="ChEBI" id="CHEBI:29105"/>
    </cofactor>
    <text evidence="9 11">Binds 2 Zn(2+) ions per subunit.</text>
</comment>
<evidence type="ECO:0000313" key="13">
    <source>
        <dbReference type="EMBL" id="KPL70829.1"/>
    </source>
</evidence>
<comment type="subcellular location">
    <subcellularLocation>
        <location evidence="9">Cytoplasm</location>
    </subcellularLocation>
</comment>
<dbReference type="Pfam" id="PF07687">
    <property type="entry name" value="M20_dimer"/>
    <property type="match status" value="1"/>
</dbReference>
<dbReference type="InterPro" id="IPR036264">
    <property type="entry name" value="Bact_exopeptidase_dim_dom"/>
</dbReference>
<accession>A0A0P6WLZ4</accession>
<keyword evidence="4 9" id="KW-0645">Protease</keyword>
<proteinExistence type="inferred from homology"/>
<evidence type="ECO:0000256" key="6">
    <source>
        <dbReference type="ARBA" id="ARBA00022801"/>
    </source>
</evidence>
<dbReference type="Gene3D" id="3.40.630.10">
    <property type="entry name" value="Zn peptidases"/>
    <property type="match status" value="1"/>
</dbReference>
<dbReference type="GO" id="GO:0008270">
    <property type="term" value="F:zinc ion binding"/>
    <property type="evidence" value="ECO:0007669"/>
    <property type="project" value="UniProtKB-UniRule"/>
</dbReference>
<evidence type="ECO:0000313" key="14">
    <source>
        <dbReference type="Proteomes" id="UP000050514"/>
    </source>
</evidence>
<feature type="active site" description="Proton acceptor" evidence="9 10">
    <location>
        <position position="174"/>
    </location>
</feature>
<dbReference type="PROSITE" id="PS00759">
    <property type="entry name" value="ARGE_DAPE_CPG2_2"/>
    <property type="match status" value="1"/>
</dbReference>
<evidence type="ECO:0000256" key="9">
    <source>
        <dbReference type="HAMAP-Rule" id="MF_00550"/>
    </source>
</evidence>
<dbReference type="Pfam" id="PF01546">
    <property type="entry name" value="Peptidase_M20"/>
    <property type="match status" value="1"/>
</dbReference>
<dbReference type="SUPFAM" id="SSF55031">
    <property type="entry name" value="Bacterial exopeptidase dimerisation domain"/>
    <property type="match status" value="1"/>
</dbReference>
<evidence type="ECO:0000256" key="10">
    <source>
        <dbReference type="PIRSR" id="PIRSR037215-1"/>
    </source>
</evidence>
<dbReference type="GO" id="GO:0008237">
    <property type="term" value="F:metallopeptidase activity"/>
    <property type="evidence" value="ECO:0007669"/>
    <property type="project" value="UniProtKB-KW"/>
</dbReference>
<reference evidence="13 14" key="1">
    <citation type="submission" date="2015-07" db="EMBL/GenBank/DDBJ databases">
        <title>Draft genome of Bellilinea caldifistulae DSM 17877.</title>
        <authorList>
            <person name="Hemp J."/>
            <person name="Ward L.M."/>
            <person name="Pace L.A."/>
            <person name="Fischer W.W."/>
        </authorList>
    </citation>
    <scope>NUCLEOTIDE SEQUENCE [LARGE SCALE GENOMIC DNA]</scope>
    <source>
        <strain evidence="13 14">GOMI-1</strain>
    </source>
</reference>
<keyword evidence="9" id="KW-0963">Cytoplasm</keyword>
<organism evidence="13 14">
    <name type="scientific">Bellilinea caldifistulae</name>
    <dbReference type="NCBI Taxonomy" id="360411"/>
    <lineage>
        <taxon>Bacteria</taxon>
        <taxon>Bacillati</taxon>
        <taxon>Chloroflexota</taxon>
        <taxon>Anaerolineae</taxon>
        <taxon>Anaerolineales</taxon>
        <taxon>Anaerolineaceae</taxon>
        <taxon>Bellilinea</taxon>
    </lineage>
</organism>
<keyword evidence="7 9" id="KW-0862">Zinc</keyword>
<name>A0A0P6WLZ4_9CHLR</name>
<feature type="binding site" evidence="9 11">
    <location>
        <position position="379"/>
    </location>
    <ligand>
        <name>Zn(2+)</name>
        <dbReference type="ChEBI" id="CHEBI:29105"/>
        <label>2</label>
    </ligand>
</feature>
<dbReference type="Gene3D" id="3.30.70.360">
    <property type="match status" value="1"/>
</dbReference>
<dbReference type="PANTHER" id="PTHR42994:SF1">
    <property type="entry name" value="PEPTIDASE T"/>
    <property type="match status" value="1"/>
</dbReference>
<dbReference type="GO" id="GO:0045148">
    <property type="term" value="F:tripeptide aminopeptidase activity"/>
    <property type="evidence" value="ECO:0007669"/>
    <property type="project" value="UniProtKB-UniRule"/>
</dbReference>
<dbReference type="GO" id="GO:0006508">
    <property type="term" value="P:proteolysis"/>
    <property type="evidence" value="ECO:0007669"/>
    <property type="project" value="UniProtKB-UniRule"/>
</dbReference>
<evidence type="ECO:0000256" key="7">
    <source>
        <dbReference type="ARBA" id="ARBA00022833"/>
    </source>
</evidence>
<keyword evidence="5 9" id="KW-0479">Metal-binding</keyword>
<dbReference type="STRING" id="360411.AC812_16965"/>
<evidence type="ECO:0000256" key="2">
    <source>
        <dbReference type="ARBA" id="ARBA00009692"/>
    </source>
</evidence>
<dbReference type="InterPro" id="IPR010161">
    <property type="entry name" value="Peptidase_M20B"/>
</dbReference>
<evidence type="ECO:0000256" key="1">
    <source>
        <dbReference type="ARBA" id="ARBA00000870"/>
    </source>
</evidence>
<dbReference type="OrthoDB" id="9804934at2"/>
<feature type="binding site" evidence="9 11">
    <location>
        <position position="78"/>
    </location>
    <ligand>
        <name>Zn(2+)</name>
        <dbReference type="ChEBI" id="CHEBI:29105"/>
        <label>1</label>
    </ligand>
</feature>
<evidence type="ECO:0000256" key="8">
    <source>
        <dbReference type="ARBA" id="ARBA00023049"/>
    </source>
</evidence>
<comment type="function">
    <text evidence="9">Cleaves the N-terminal amino acid of tripeptides.</text>
</comment>
<protein>
    <recommendedName>
        <fullName evidence="9">Peptidase T</fullName>
        <ecNumber evidence="9">3.4.11.4</ecNumber>
    </recommendedName>
    <alternativeName>
        <fullName evidence="9">Aminotripeptidase</fullName>
        <shortName evidence="9">Tripeptidase</shortName>
    </alternativeName>
    <alternativeName>
        <fullName evidence="9">Tripeptide aminopeptidase</fullName>
    </alternativeName>
</protein>
<keyword evidence="3 9" id="KW-0031">Aminopeptidase</keyword>
<feature type="binding site" evidence="9 11">
    <location>
        <position position="140"/>
    </location>
    <ligand>
        <name>Zn(2+)</name>
        <dbReference type="ChEBI" id="CHEBI:29105"/>
        <label>1</label>
    </ligand>
</feature>
<dbReference type="AlphaFoldDB" id="A0A0P6WLZ4"/>
<feature type="active site" evidence="9 10">
    <location>
        <position position="80"/>
    </location>
</feature>
<keyword evidence="14" id="KW-1185">Reference proteome</keyword>
<dbReference type="InterPro" id="IPR002933">
    <property type="entry name" value="Peptidase_M20"/>
</dbReference>
<feature type="binding site" evidence="9 11">
    <location>
        <position position="175"/>
    </location>
    <ligand>
        <name>Zn(2+)</name>
        <dbReference type="ChEBI" id="CHEBI:29105"/>
        <label>2</label>
    </ligand>
</feature>
<dbReference type="PIRSF" id="PIRSF037215">
    <property type="entry name" value="Peptidase_M20B"/>
    <property type="match status" value="1"/>
</dbReference>
<feature type="domain" description="Peptidase M20 dimerisation" evidence="12">
    <location>
        <begin position="206"/>
        <end position="299"/>
    </location>
</feature>
<keyword evidence="6 9" id="KW-0378">Hydrolase</keyword>